<dbReference type="InterPro" id="IPR003594">
    <property type="entry name" value="HATPase_dom"/>
</dbReference>
<dbReference type="InterPro" id="IPR036890">
    <property type="entry name" value="HATPase_C_sf"/>
</dbReference>
<dbReference type="PROSITE" id="PS50113">
    <property type="entry name" value="PAC"/>
    <property type="match status" value="2"/>
</dbReference>
<name>A0A4D6K8I4_9EURY</name>
<dbReference type="KEGG" id="halz:E5139_02155"/>
<keyword evidence="3" id="KW-0597">Phosphoprotein</keyword>
<dbReference type="InterPro" id="IPR035965">
    <property type="entry name" value="PAS-like_dom_sf"/>
</dbReference>
<dbReference type="InterPro" id="IPR004358">
    <property type="entry name" value="Sig_transdc_His_kin-like_C"/>
</dbReference>
<evidence type="ECO:0000256" key="2">
    <source>
        <dbReference type="ARBA" id="ARBA00012438"/>
    </source>
</evidence>
<feature type="domain" description="PAS" evidence="7">
    <location>
        <begin position="266"/>
        <end position="311"/>
    </location>
</feature>
<comment type="catalytic activity">
    <reaction evidence="1">
        <text>ATP + protein L-histidine = ADP + protein N-phospho-L-histidine.</text>
        <dbReference type="EC" id="2.7.13.3"/>
    </reaction>
</comment>
<feature type="domain" description="PAC" evidence="8">
    <location>
        <begin position="340"/>
        <end position="392"/>
    </location>
</feature>
<dbReference type="SMART" id="SM00387">
    <property type="entry name" value="HATPase_c"/>
    <property type="match status" value="1"/>
</dbReference>
<dbReference type="EC" id="2.7.13.3" evidence="2"/>
<dbReference type="SUPFAM" id="SSF55785">
    <property type="entry name" value="PYP-like sensor domain (PAS domain)"/>
    <property type="match status" value="3"/>
</dbReference>
<dbReference type="SUPFAM" id="SSF55874">
    <property type="entry name" value="ATPase domain of HSP90 chaperone/DNA topoisomerase II/histidine kinase"/>
    <property type="match status" value="1"/>
</dbReference>
<evidence type="ECO:0000256" key="5">
    <source>
        <dbReference type="ARBA" id="ARBA00022777"/>
    </source>
</evidence>
<organism evidence="9 10">
    <name type="scientific">Halomicrobium mukohataei</name>
    <dbReference type="NCBI Taxonomy" id="57705"/>
    <lineage>
        <taxon>Archaea</taxon>
        <taxon>Methanobacteriati</taxon>
        <taxon>Methanobacteriota</taxon>
        <taxon>Stenosarchaea group</taxon>
        <taxon>Halobacteria</taxon>
        <taxon>Halobacteriales</taxon>
        <taxon>Haloarculaceae</taxon>
        <taxon>Halomicrobium</taxon>
    </lineage>
</organism>
<accession>A0A4D6K8I4</accession>
<dbReference type="Proteomes" id="UP000297053">
    <property type="component" value="Chromosome"/>
</dbReference>
<dbReference type="CDD" id="cd00130">
    <property type="entry name" value="PAS"/>
    <property type="match status" value="2"/>
</dbReference>
<dbReference type="NCBIfam" id="TIGR00229">
    <property type="entry name" value="sensory_box"/>
    <property type="match status" value="2"/>
</dbReference>
<dbReference type="GeneID" id="42177702"/>
<dbReference type="PANTHER" id="PTHR43304">
    <property type="entry name" value="PHYTOCHROME-LIKE PROTEIN CPH1"/>
    <property type="match status" value="1"/>
</dbReference>
<evidence type="ECO:0000313" key="9">
    <source>
        <dbReference type="EMBL" id="QCD64497.1"/>
    </source>
</evidence>
<reference evidence="9 10" key="1">
    <citation type="submission" date="2019-04" db="EMBL/GenBank/DDBJ databases">
        <title>Complete genome sequence of Arthrobacter sp. ZXY-2 associated with effective atrazine degradation and salt adaptation.</title>
        <authorList>
            <person name="Zhao X."/>
        </authorList>
    </citation>
    <scope>NUCLEOTIDE SEQUENCE [LARGE SCALE GENOMIC DNA]</scope>
    <source>
        <strain evidence="10">ZP60</strain>
    </source>
</reference>
<dbReference type="PRINTS" id="PR00344">
    <property type="entry name" value="BCTRLSENSOR"/>
</dbReference>
<evidence type="ECO:0000259" key="7">
    <source>
        <dbReference type="PROSITE" id="PS50112"/>
    </source>
</evidence>
<evidence type="ECO:0000256" key="4">
    <source>
        <dbReference type="ARBA" id="ARBA00022679"/>
    </source>
</evidence>
<sequence>MGHERSTRSEGGETLDGRIDVLCIGDRSSSGAISEAAKDVDAPISVAWTTDHRRIRTVAEARTIDCVVIDGSLSEHTHEQVRQIEALPVVLYTETDPANVSDELLAVVDTLVDRGDPDDTAPFLIEKVVGLVSEREEKSEYALAQALARVDDDAACEGHQFLVEPDGTICWASDPFETVFPVDAAADSGGFYERLVALLGDRPSAIRTVTRAQRGVDATSETVVEVPADDETRHFSHSAHELPDSVGSLRLEVFRDVTPQVQREARLELLDLLVEQAQDGLYTLDENGVIDFCNESFAEMLGYERTEIIGRHASKTLAEGELEKGQQTLRHLERTDEESATVDMTFLDREGNRLEVSIHYTLLPSEDGSYAGLMGVVRDITERKERERALEQYQTLVESAGDPMYVLDDEGRIELLNEPMASFFGREKDAVVGERINELLPEAGGERGDRALKSILGDESRTFESFESWLADANGTQRLYEVTVGVIEDDGEFVGSVGTLRDITERERRREELDLLRQVFARVLRHNLRSELSIIMGNTEVVMEELDGPSRELAGTVLERGRRLEETARKARAIESVLDSEAVRTTQCVEQVVDRAVTAVRDEHPDAVIETDGSSSLSVRAHPNLVVAVENLVDNAVEHGEALATCDARVEVERDRDGVSLSVVDGGPGLPECERKALNQESETPLEHGSGLGLWLVNWIVERSGGALGFDHTDGRTTVRIELDGDAESGPD</sequence>
<reference evidence="9 10" key="2">
    <citation type="submission" date="2019-04" db="EMBL/GenBank/DDBJ databases">
        <authorList>
            <person name="Yang S."/>
            <person name="Wei W."/>
        </authorList>
    </citation>
    <scope>NUCLEOTIDE SEQUENCE [LARGE SCALE GENOMIC DNA]</scope>
    <source>
        <strain evidence="10">ZP60</strain>
    </source>
</reference>
<dbReference type="InterPro" id="IPR000014">
    <property type="entry name" value="PAS"/>
</dbReference>
<dbReference type="RefSeq" id="WP_015763923.1">
    <property type="nucleotide sequence ID" value="NZ_CP039375.1"/>
</dbReference>
<dbReference type="Gene3D" id="3.30.565.10">
    <property type="entry name" value="Histidine kinase-like ATPase, C-terminal domain"/>
    <property type="match status" value="1"/>
</dbReference>
<feature type="domain" description="Histidine kinase" evidence="6">
    <location>
        <begin position="523"/>
        <end position="727"/>
    </location>
</feature>
<dbReference type="PROSITE" id="PS50109">
    <property type="entry name" value="HIS_KIN"/>
    <property type="match status" value="1"/>
</dbReference>
<dbReference type="AlphaFoldDB" id="A0A4D6K8I4"/>
<evidence type="ECO:0000256" key="1">
    <source>
        <dbReference type="ARBA" id="ARBA00000085"/>
    </source>
</evidence>
<evidence type="ECO:0000313" key="10">
    <source>
        <dbReference type="Proteomes" id="UP000297053"/>
    </source>
</evidence>
<evidence type="ECO:0000256" key="3">
    <source>
        <dbReference type="ARBA" id="ARBA00022553"/>
    </source>
</evidence>
<feature type="domain" description="PAS" evidence="7">
    <location>
        <begin position="389"/>
        <end position="459"/>
    </location>
</feature>
<protein>
    <recommendedName>
        <fullName evidence="2">histidine kinase</fullName>
        <ecNumber evidence="2">2.7.13.3</ecNumber>
    </recommendedName>
</protein>
<dbReference type="Pfam" id="PF13426">
    <property type="entry name" value="PAS_9"/>
    <property type="match status" value="1"/>
</dbReference>
<dbReference type="OMA" id="HAQDIIF"/>
<feature type="domain" description="PAC" evidence="8">
    <location>
        <begin position="464"/>
        <end position="515"/>
    </location>
</feature>
<dbReference type="SMART" id="SM00086">
    <property type="entry name" value="PAC"/>
    <property type="match status" value="2"/>
</dbReference>
<dbReference type="SMART" id="SM00091">
    <property type="entry name" value="PAS"/>
    <property type="match status" value="2"/>
</dbReference>
<keyword evidence="5" id="KW-0418">Kinase</keyword>
<gene>
    <name evidence="9" type="ORF">E5139_02155</name>
</gene>
<dbReference type="EMBL" id="CP039375">
    <property type="protein sequence ID" value="QCD64497.1"/>
    <property type="molecule type" value="Genomic_DNA"/>
</dbReference>
<dbReference type="InterPro" id="IPR005467">
    <property type="entry name" value="His_kinase_dom"/>
</dbReference>
<evidence type="ECO:0000259" key="8">
    <source>
        <dbReference type="PROSITE" id="PS50113"/>
    </source>
</evidence>
<keyword evidence="4" id="KW-0808">Transferase</keyword>
<dbReference type="InterPro" id="IPR000700">
    <property type="entry name" value="PAS-assoc_C"/>
</dbReference>
<dbReference type="Pfam" id="PF02518">
    <property type="entry name" value="HATPase_c"/>
    <property type="match status" value="1"/>
</dbReference>
<dbReference type="PANTHER" id="PTHR43304:SF1">
    <property type="entry name" value="PAC DOMAIN-CONTAINING PROTEIN"/>
    <property type="match status" value="1"/>
</dbReference>
<dbReference type="InterPro" id="IPR052162">
    <property type="entry name" value="Sensor_kinase/Photoreceptor"/>
</dbReference>
<dbReference type="PROSITE" id="PS50112">
    <property type="entry name" value="PAS"/>
    <property type="match status" value="2"/>
</dbReference>
<dbReference type="Gene3D" id="3.30.450.20">
    <property type="entry name" value="PAS domain"/>
    <property type="match status" value="2"/>
</dbReference>
<proteinExistence type="predicted"/>
<evidence type="ECO:0000259" key="6">
    <source>
        <dbReference type="PROSITE" id="PS50109"/>
    </source>
</evidence>
<dbReference type="Pfam" id="PF08448">
    <property type="entry name" value="PAS_4"/>
    <property type="match status" value="1"/>
</dbReference>
<dbReference type="InterPro" id="IPR013656">
    <property type="entry name" value="PAS_4"/>
</dbReference>
<dbReference type="GO" id="GO:0004673">
    <property type="term" value="F:protein histidine kinase activity"/>
    <property type="evidence" value="ECO:0007669"/>
    <property type="project" value="UniProtKB-EC"/>
</dbReference>
<dbReference type="InterPro" id="IPR001610">
    <property type="entry name" value="PAC"/>
</dbReference>